<dbReference type="Pfam" id="PF24390">
    <property type="entry name" value="PRTase-CE"/>
    <property type="match status" value="1"/>
</dbReference>
<dbReference type="Proteomes" id="UP000180215">
    <property type="component" value="Unassembled WGS sequence"/>
</dbReference>
<dbReference type="AlphaFoldDB" id="A0A1S1P2P8"/>
<evidence type="ECO:0000313" key="2">
    <source>
        <dbReference type="EMBL" id="OHV17223.1"/>
    </source>
</evidence>
<evidence type="ECO:0000313" key="3">
    <source>
        <dbReference type="Proteomes" id="UP000180215"/>
    </source>
</evidence>
<accession>A0A1S1P2P8</accession>
<gene>
    <name evidence="2" type="ORF">BK022_06990</name>
</gene>
<protein>
    <recommendedName>
        <fullName evidence="1">PRTase-CE domain-containing protein</fullName>
    </recommendedName>
</protein>
<name>A0A1S1P2P8_METEX</name>
<dbReference type="EMBL" id="MNAO01000053">
    <property type="protein sequence ID" value="OHV17223.1"/>
    <property type="molecule type" value="Genomic_DNA"/>
</dbReference>
<sequence>MNLFGLRLIAQIMNWADDGVATAEYTWLRLMAATKYDGYSDFRAGYRFTESLAIWLKQFDVEDREAAYDFIRHRLVYISNAELYRAIEAFYPETVTPHLRRLAAQQAGIQPHEVWGSSDGVAAFKRIKRRSLFIGLSDGSRIDIMRRANSGRITQEQVLPMMNIGIEKWLDLAKKIKEADAGDTQFEHVYLLDDFTASGTTFIRFKDGEWKGKLQKFNDMLINARKTVEAQGKTFPIVNNYALHIHHYISTTQAHEALLERTDRANREWSDRTFGSINVTQGTLLPASLKLTAGRDDAVIALCEKYYNHDLYLRLIEHAGEAEQTDLKMGYADCALPLILEHNTPNNSIPLLWAETTGENGHAMRPLFRRRDRHG</sequence>
<feature type="domain" description="PRTase-CE" evidence="1">
    <location>
        <begin position="54"/>
        <end position="370"/>
    </location>
</feature>
<comment type="caution">
    <text evidence="2">The sequence shown here is derived from an EMBL/GenBank/DDBJ whole genome shotgun (WGS) entry which is preliminary data.</text>
</comment>
<evidence type="ECO:0000259" key="1">
    <source>
        <dbReference type="Pfam" id="PF24390"/>
    </source>
</evidence>
<organism evidence="2 3">
    <name type="scientific">Methylorubrum extorquens</name>
    <name type="common">Methylobacterium dichloromethanicum</name>
    <name type="synonym">Methylobacterium extorquens</name>
    <dbReference type="NCBI Taxonomy" id="408"/>
    <lineage>
        <taxon>Bacteria</taxon>
        <taxon>Pseudomonadati</taxon>
        <taxon>Pseudomonadota</taxon>
        <taxon>Alphaproteobacteria</taxon>
        <taxon>Hyphomicrobiales</taxon>
        <taxon>Methylobacteriaceae</taxon>
        <taxon>Methylorubrum</taxon>
    </lineage>
</organism>
<dbReference type="InterPro" id="IPR056920">
    <property type="entry name" value="PRTase-CE"/>
</dbReference>
<reference evidence="2 3" key="1">
    <citation type="submission" date="2016-10" db="EMBL/GenBank/DDBJ databases">
        <title>Draft genome sequence of Methylobacterium extorquens CP3, a seed endophyte of Crotalaria pumila with plant growth-promoting and metal tolerance properties.</title>
        <authorList>
            <person name="Sanchez-Lopez A.S."/>
            <person name="Van Hamme J.D."/>
            <person name="Thijs S."/>
            <person name="Mcammond B.M."/>
            <person name="Stevens V."/>
            <person name="Gonzalez-Chavez M.D.C."/>
            <person name="Vangronsveld J."/>
        </authorList>
    </citation>
    <scope>NUCLEOTIDE SEQUENCE [LARGE SCALE GENOMIC DNA]</scope>
    <source>
        <strain evidence="2 3">CP3</strain>
    </source>
</reference>
<proteinExistence type="predicted"/>